<feature type="domain" description="RecX third three-helical" evidence="6">
    <location>
        <begin position="102"/>
        <end position="148"/>
    </location>
</feature>
<dbReference type="Pfam" id="PF21981">
    <property type="entry name" value="RecX_HTH3"/>
    <property type="match status" value="1"/>
</dbReference>
<dbReference type="Gene3D" id="1.10.10.10">
    <property type="entry name" value="Winged helix-like DNA-binding domain superfamily/Winged helix DNA-binding domain"/>
    <property type="match status" value="1"/>
</dbReference>
<keyword evidence="8" id="KW-1185">Reference proteome</keyword>
<keyword evidence="4" id="KW-0963">Cytoplasm</keyword>
<evidence type="ECO:0000313" key="7">
    <source>
        <dbReference type="EMBL" id="NPD93240.1"/>
    </source>
</evidence>
<dbReference type="PANTHER" id="PTHR33602:SF1">
    <property type="entry name" value="REGULATORY PROTEIN RECX FAMILY PROTEIN"/>
    <property type="match status" value="1"/>
</dbReference>
<evidence type="ECO:0000256" key="1">
    <source>
        <dbReference type="ARBA" id="ARBA00004496"/>
    </source>
</evidence>
<evidence type="ECO:0000259" key="6">
    <source>
        <dbReference type="Pfam" id="PF21981"/>
    </source>
</evidence>
<gene>
    <name evidence="7" type="ORF">HPS56_13060</name>
</gene>
<dbReference type="Pfam" id="PF02631">
    <property type="entry name" value="RecX_HTH2"/>
    <property type="match status" value="1"/>
</dbReference>
<sequence length="159" mass="18952">MELTEREALLRLTSLCSQAEHCSYEMEEKMRRWGLGPEEQAGIMKYLIDNKFIDDRRFARVFAIDKIRYNKWGSRKVDQAMWAKHIDEEIRRETLAGIDEKEYMDVLRPLIKNKRKSIKTENEYEMNTKLIRFALGRGFTMPQIKECLHGDIPEEDFGE</sequence>
<reference evidence="7 8" key="1">
    <citation type="submission" date="2020-05" db="EMBL/GenBank/DDBJ databases">
        <title>Distinct polysaccharide utilization as determinants for interspecies competition between intestinal Prevotella spp.</title>
        <authorList>
            <person name="Galvez E.J.C."/>
            <person name="Iljazovic A."/>
            <person name="Strowig T."/>
        </authorList>
    </citation>
    <scope>NUCLEOTIDE SEQUENCE [LARGE SCALE GENOMIC DNA]</scope>
    <source>
        <strain evidence="7 8">PMUR</strain>
    </source>
</reference>
<dbReference type="PANTHER" id="PTHR33602">
    <property type="entry name" value="REGULATORY PROTEIN RECX FAMILY PROTEIN"/>
    <property type="match status" value="1"/>
</dbReference>
<proteinExistence type="inferred from homology"/>
<dbReference type="InterPro" id="IPR053924">
    <property type="entry name" value="RecX_HTH_2nd"/>
</dbReference>
<name>A0ABX2ARC6_9BACT</name>
<evidence type="ECO:0000256" key="2">
    <source>
        <dbReference type="ARBA" id="ARBA00009695"/>
    </source>
</evidence>
<evidence type="ECO:0000259" key="5">
    <source>
        <dbReference type="Pfam" id="PF02631"/>
    </source>
</evidence>
<comment type="caution">
    <text evidence="7">The sequence shown here is derived from an EMBL/GenBank/DDBJ whole genome shotgun (WGS) entry which is preliminary data.</text>
</comment>
<accession>A0ABX2ARC6</accession>
<dbReference type="Proteomes" id="UP000714420">
    <property type="component" value="Unassembled WGS sequence"/>
</dbReference>
<dbReference type="RefSeq" id="WP_172277511.1">
    <property type="nucleotide sequence ID" value="NZ_CASGMU010000024.1"/>
</dbReference>
<protein>
    <recommendedName>
        <fullName evidence="3">Regulatory protein RecX</fullName>
    </recommendedName>
</protein>
<organism evidence="7 8">
    <name type="scientific">Xylanibacter muris</name>
    <dbReference type="NCBI Taxonomy" id="2736290"/>
    <lineage>
        <taxon>Bacteria</taxon>
        <taxon>Pseudomonadati</taxon>
        <taxon>Bacteroidota</taxon>
        <taxon>Bacteroidia</taxon>
        <taxon>Bacteroidales</taxon>
        <taxon>Prevotellaceae</taxon>
        <taxon>Xylanibacter</taxon>
    </lineage>
</organism>
<dbReference type="EMBL" id="JABKKF010000020">
    <property type="protein sequence ID" value="NPD93240.1"/>
    <property type="molecule type" value="Genomic_DNA"/>
</dbReference>
<feature type="domain" description="RecX second three-helical" evidence="5">
    <location>
        <begin position="54"/>
        <end position="95"/>
    </location>
</feature>
<evidence type="ECO:0000313" key="8">
    <source>
        <dbReference type="Proteomes" id="UP000714420"/>
    </source>
</evidence>
<comment type="similarity">
    <text evidence="2">Belongs to the RecX family.</text>
</comment>
<evidence type="ECO:0000256" key="4">
    <source>
        <dbReference type="ARBA" id="ARBA00022490"/>
    </source>
</evidence>
<dbReference type="InterPro" id="IPR003783">
    <property type="entry name" value="Regulatory_RecX"/>
</dbReference>
<dbReference type="InterPro" id="IPR053925">
    <property type="entry name" value="RecX_HTH_3rd"/>
</dbReference>
<dbReference type="InterPro" id="IPR036388">
    <property type="entry name" value="WH-like_DNA-bd_sf"/>
</dbReference>
<evidence type="ECO:0000256" key="3">
    <source>
        <dbReference type="ARBA" id="ARBA00018111"/>
    </source>
</evidence>
<comment type="subcellular location">
    <subcellularLocation>
        <location evidence="1">Cytoplasm</location>
    </subcellularLocation>
</comment>